<keyword evidence="6" id="KW-0653">Protein transport</keyword>
<feature type="transmembrane region" description="Helical" evidence="7">
    <location>
        <begin position="107"/>
        <end position="129"/>
    </location>
</feature>
<feature type="domain" description="MotA/TolQ/ExbB proton channel" evidence="8">
    <location>
        <begin position="94"/>
        <end position="172"/>
    </location>
</feature>
<evidence type="ECO:0000259" key="8">
    <source>
        <dbReference type="Pfam" id="PF01618"/>
    </source>
</evidence>
<keyword evidence="3 7" id="KW-0812">Transmembrane</keyword>
<dbReference type="Proteomes" id="UP000325286">
    <property type="component" value="Chromosome"/>
</dbReference>
<dbReference type="Pfam" id="PF01618">
    <property type="entry name" value="MotA_ExbB"/>
    <property type="match status" value="1"/>
</dbReference>
<feature type="transmembrane region" description="Helical" evidence="7">
    <location>
        <begin position="141"/>
        <end position="162"/>
    </location>
</feature>
<evidence type="ECO:0000256" key="6">
    <source>
        <dbReference type="RuleBase" id="RU004057"/>
    </source>
</evidence>
<keyword evidence="4 7" id="KW-1133">Transmembrane helix</keyword>
<protein>
    <recommendedName>
        <fullName evidence="8">MotA/TolQ/ExbB proton channel domain-containing protein</fullName>
    </recommendedName>
</protein>
<evidence type="ECO:0000256" key="4">
    <source>
        <dbReference type="ARBA" id="ARBA00022989"/>
    </source>
</evidence>
<reference evidence="9 10" key="1">
    <citation type="submission" date="2019-08" db="EMBL/GenBank/DDBJ databases">
        <title>Deep-cultivation of Planctomycetes and their phenomic and genomic characterization uncovers novel biology.</title>
        <authorList>
            <person name="Wiegand S."/>
            <person name="Jogler M."/>
            <person name="Boedeker C."/>
            <person name="Pinto D."/>
            <person name="Vollmers J."/>
            <person name="Rivas-Marin E."/>
            <person name="Kohn T."/>
            <person name="Peeters S.H."/>
            <person name="Heuer A."/>
            <person name="Rast P."/>
            <person name="Oberbeckmann S."/>
            <person name="Bunk B."/>
            <person name="Jeske O."/>
            <person name="Meyerdierks A."/>
            <person name="Storesund J.E."/>
            <person name="Kallscheuer N."/>
            <person name="Luecker S."/>
            <person name="Lage O.M."/>
            <person name="Pohl T."/>
            <person name="Merkel B.J."/>
            <person name="Hornburger P."/>
            <person name="Mueller R.-W."/>
            <person name="Bruemmer F."/>
            <person name="Labrenz M."/>
            <person name="Spormann A.M."/>
            <person name="Op den Camp H."/>
            <person name="Overmann J."/>
            <person name="Amann R."/>
            <person name="Jetten M.S.M."/>
            <person name="Mascher T."/>
            <person name="Medema M.H."/>
            <person name="Devos D.P."/>
            <person name="Kaster A.-K."/>
            <person name="Ovreas L."/>
            <person name="Rohde M."/>
            <person name="Galperin M.Y."/>
            <person name="Jogler C."/>
        </authorList>
    </citation>
    <scope>NUCLEOTIDE SEQUENCE [LARGE SCALE GENOMIC DNA]</scope>
    <source>
        <strain evidence="9 10">UC8</strain>
    </source>
</reference>
<keyword evidence="5 7" id="KW-0472">Membrane</keyword>
<evidence type="ECO:0000256" key="2">
    <source>
        <dbReference type="ARBA" id="ARBA00022475"/>
    </source>
</evidence>
<organism evidence="9 10">
    <name type="scientific">Roseimaritima ulvae</name>
    <dbReference type="NCBI Taxonomy" id="980254"/>
    <lineage>
        <taxon>Bacteria</taxon>
        <taxon>Pseudomonadati</taxon>
        <taxon>Planctomycetota</taxon>
        <taxon>Planctomycetia</taxon>
        <taxon>Pirellulales</taxon>
        <taxon>Pirellulaceae</taxon>
        <taxon>Roseimaritima</taxon>
    </lineage>
</organism>
<dbReference type="GO" id="GO:0015031">
    <property type="term" value="P:protein transport"/>
    <property type="evidence" value="ECO:0007669"/>
    <property type="project" value="UniProtKB-KW"/>
</dbReference>
<dbReference type="InterPro" id="IPR002898">
    <property type="entry name" value="MotA_ExbB_proton_chnl"/>
</dbReference>
<keyword evidence="6" id="KW-0813">Transport</keyword>
<dbReference type="EMBL" id="CP042914">
    <property type="protein sequence ID" value="QEG38208.1"/>
    <property type="molecule type" value="Genomic_DNA"/>
</dbReference>
<evidence type="ECO:0000313" key="10">
    <source>
        <dbReference type="Proteomes" id="UP000325286"/>
    </source>
</evidence>
<dbReference type="KEGG" id="rul:UC8_01620"/>
<proteinExistence type="inferred from homology"/>
<evidence type="ECO:0000256" key="1">
    <source>
        <dbReference type="ARBA" id="ARBA00004651"/>
    </source>
</evidence>
<sequence length="179" mass="19556">MSGEIGYPRTPLHPAFDSHTMNSPLSNPIEDLLLELAQLFQWPVMLLVLIVFGYAILKLGAFVVEGARRLRRPHEVLLLPTGSRHSIESLELLVLRELEGLRLCSRIAPMLGLVATMIPLGPALVAVSAGNADNITSNLGAAFAAVIVALLAASITFAIYTVRRRWLLQELNQLLTGRE</sequence>
<evidence type="ECO:0000256" key="5">
    <source>
        <dbReference type="ARBA" id="ARBA00023136"/>
    </source>
</evidence>
<name>A0A5B9QGP2_9BACT</name>
<comment type="subcellular location">
    <subcellularLocation>
        <location evidence="1">Cell membrane</location>
        <topology evidence="1">Multi-pass membrane protein</topology>
    </subcellularLocation>
    <subcellularLocation>
        <location evidence="6">Membrane</location>
        <topology evidence="6">Multi-pass membrane protein</topology>
    </subcellularLocation>
</comment>
<keyword evidence="10" id="KW-1185">Reference proteome</keyword>
<dbReference type="AlphaFoldDB" id="A0A5B9QGP2"/>
<feature type="transmembrane region" description="Helical" evidence="7">
    <location>
        <begin position="42"/>
        <end position="64"/>
    </location>
</feature>
<keyword evidence="2" id="KW-1003">Cell membrane</keyword>
<dbReference type="GO" id="GO:0005886">
    <property type="term" value="C:plasma membrane"/>
    <property type="evidence" value="ECO:0007669"/>
    <property type="project" value="UniProtKB-SubCell"/>
</dbReference>
<evidence type="ECO:0000313" key="9">
    <source>
        <dbReference type="EMBL" id="QEG38208.1"/>
    </source>
</evidence>
<evidence type="ECO:0000256" key="3">
    <source>
        <dbReference type="ARBA" id="ARBA00022692"/>
    </source>
</evidence>
<accession>A0A5B9QGP2</accession>
<comment type="similarity">
    <text evidence="6">Belongs to the exbB/tolQ family.</text>
</comment>
<evidence type="ECO:0000256" key="7">
    <source>
        <dbReference type="SAM" id="Phobius"/>
    </source>
</evidence>
<gene>
    <name evidence="9" type="ORF">UC8_01620</name>
</gene>